<evidence type="ECO:0000313" key="2">
    <source>
        <dbReference type="Proteomes" id="UP001623348"/>
    </source>
</evidence>
<proteinExistence type="predicted"/>
<dbReference type="AlphaFoldDB" id="A0ABC9W594"/>
<sequence>MRCPVRVNLGSAVRDAVRAGPVCSPSGYKKADDEMSGATSSADLDEAPARTIYLNQPQQSKFRDNWVSLEALKHGV</sequence>
<reference evidence="1 2" key="1">
    <citation type="submission" date="2024-06" db="EMBL/GenBank/DDBJ databases">
        <title>The draft genome of Grus japonensis, version 3.</title>
        <authorList>
            <person name="Nabeshima K."/>
            <person name="Suzuki S."/>
            <person name="Onuma M."/>
        </authorList>
    </citation>
    <scope>NUCLEOTIDE SEQUENCE [LARGE SCALE GENOMIC DNA]</scope>
    <source>
        <strain evidence="1 2">451A</strain>
    </source>
</reference>
<dbReference type="Proteomes" id="UP001623348">
    <property type="component" value="Unassembled WGS sequence"/>
</dbReference>
<organism evidence="1 2">
    <name type="scientific">Grus japonensis</name>
    <name type="common">Japanese crane</name>
    <name type="synonym">Red-crowned crane</name>
    <dbReference type="NCBI Taxonomy" id="30415"/>
    <lineage>
        <taxon>Eukaryota</taxon>
        <taxon>Metazoa</taxon>
        <taxon>Chordata</taxon>
        <taxon>Craniata</taxon>
        <taxon>Vertebrata</taxon>
        <taxon>Euteleostomi</taxon>
        <taxon>Archelosauria</taxon>
        <taxon>Archosauria</taxon>
        <taxon>Dinosauria</taxon>
        <taxon>Saurischia</taxon>
        <taxon>Theropoda</taxon>
        <taxon>Coelurosauria</taxon>
        <taxon>Aves</taxon>
        <taxon>Neognathae</taxon>
        <taxon>Neoaves</taxon>
        <taxon>Gruiformes</taxon>
        <taxon>Gruidae</taxon>
        <taxon>Grus</taxon>
    </lineage>
</organism>
<keyword evidence="2" id="KW-1185">Reference proteome</keyword>
<accession>A0ABC9W594</accession>
<dbReference type="EMBL" id="BAAFJT010000001">
    <property type="protein sequence ID" value="GAB0180418.1"/>
    <property type="molecule type" value="Genomic_DNA"/>
</dbReference>
<evidence type="ECO:0000313" key="1">
    <source>
        <dbReference type="EMBL" id="GAB0180418.1"/>
    </source>
</evidence>
<gene>
    <name evidence="1" type="ORF">GRJ2_000507100</name>
</gene>
<name>A0ABC9W594_GRUJA</name>
<protein>
    <submittedName>
        <fullName evidence="1">Phospholipid-transporting ATPase IB</fullName>
    </submittedName>
</protein>
<comment type="caution">
    <text evidence="1">The sequence shown here is derived from an EMBL/GenBank/DDBJ whole genome shotgun (WGS) entry which is preliminary data.</text>
</comment>